<comment type="subcellular location">
    <subcellularLocation>
        <location evidence="1">Cell membrane</location>
        <topology evidence="1">Multi-pass membrane protein</topology>
    </subcellularLocation>
</comment>
<feature type="domain" description="Cation/H+ exchanger transmembrane" evidence="13">
    <location>
        <begin position="22"/>
        <end position="407"/>
    </location>
</feature>
<dbReference type="Gene3D" id="1.20.1530.20">
    <property type="match status" value="1"/>
</dbReference>
<evidence type="ECO:0000256" key="9">
    <source>
        <dbReference type="ARBA" id="ARBA00023065"/>
    </source>
</evidence>
<keyword evidence="3" id="KW-0813">Transport</keyword>
<feature type="transmembrane region" description="Helical" evidence="12">
    <location>
        <begin position="292"/>
        <end position="312"/>
    </location>
</feature>
<feature type="transmembrane region" description="Helical" evidence="12">
    <location>
        <begin position="201"/>
        <end position="222"/>
    </location>
</feature>
<feature type="transmembrane region" description="Helical" evidence="12">
    <location>
        <begin position="383"/>
        <end position="401"/>
    </location>
</feature>
<keyword evidence="10 12" id="KW-0472">Membrane</keyword>
<dbReference type="InterPro" id="IPR038770">
    <property type="entry name" value="Na+/solute_symporter_sf"/>
</dbReference>
<proteinExistence type="inferred from homology"/>
<feature type="transmembrane region" description="Helical" evidence="12">
    <location>
        <begin position="97"/>
        <end position="120"/>
    </location>
</feature>
<keyword evidence="7 12" id="KW-1133">Transmembrane helix</keyword>
<feature type="transmembrane region" description="Helical" evidence="12">
    <location>
        <begin position="31"/>
        <end position="52"/>
    </location>
</feature>
<evidence type="ECO:0000259" key="13">
    <source>
        <dbReference type="Pfam" id="PF00999"/>
    </source>
</evidence>
<dbReference type="GO" id="GO:0098719">
    <property type="term" value="P:sodium ion import across plasma membrane"/>
    <property type="evidence" value="ECO:0007669"/>
    <property type="project" value="TreeGrafter"/>
</dbReference>
<dbReference type="GO" id="GO:0015385">
    <property type="term" value="F:sodium:proton antiporter activity"/>
    <property type="evidence" value="ECO:0007669"/>
    <property type="project" value="InterPro"/>
</dbReference>
<dbReference type="InterPro" id="IPR006153">
    <property type="entry name" value="Cation/H_exchanger_TM"/>
</dbReference>
<keyword evidence="9" id="KW-0406">Ion transport</keyword>
<name>A0A239KH99_EKHLU</name>
<dbReference type="InterPro" id="IPR018422">
    <property type="entry name" value="Cation/H_exchanger_CPA1"/>
</dbReference>
<evidence type="ECO:0000256" key="8">
    <source>
        <dbReference type="ARBA" id="ARBA00023053"/>
    </source>
</evidence>
<dbReference type="PANTHER" id="PTHR10110">
    <property type="entry name" value="SODIUM/HYDROGEN EXCHANGER"/>
    <property type="match status" value="1"/>
</dbReference>
<organism evidence="14 15">
    <name type="scientific">Ekhidna lutea</name>
    <dbReference type="NCBI Taxonomy" id="447679"/>
    <lineage>
        <taxon>Bacteria</taxon>
        <taxon>Pseudomonadati</taxon>
        <taxon>Bacteroidota</taxon>
        <taxon>Cytophagia</taxon>
        <taxon>Cytophagales</taxon>
        <taxon>Reichenbachiellaceae</taxon>
        <taxon>Ekhidna</taxon>
    </lineage>
</organism>
<gene>
    <name evidence="14" type="ORF">SAMN05421640_2603</name>
</gene>
<evidence type="ECO:0000256" key="1">
    <source>
        <dbReference type="ARBA" id="ARBA00004651"/>
    </source>
</evidence>
<comment type="similarity">
    <text evidence="2">Belongs to the monovalent cation:proton antiporter 1 (CPA1) transporter (TC 2.A.36) family.</text>
</comment>
<keyword evidence="15" id="KW-1185">Reference proteome</keyword>
<evidence type="ECO:0000256" key="6">
    <source>
        <dbReference type="ARBA" id="ARBA00022692"/>
    </source>
</evidence>
<reference evidence="14 15" key="1">
    <citation type="submission" date="2017-06" db="EMBL/GenBank/DDBJ databases">
        <authorList>
            <person name="Kim H.J."/>
            <person name="Triplett B.A."/>
        </authorList>
    </citation>
    <scope>NUCLEOTIDE SEQUENCE [LARGE SCALE GENOMIC DNA]</scope>
    <source>
        <strain evidence="14 15">DSM 19307</strain>
    </source>
</reference>
<evidence type="ECO:0000256" key="10">
    <source>
        <dbReference type="ARBA" id="ARBA00023136"/>
    </source>
</evidence>
<accession>A0A239KH99</accession>
<dbReference type="GO" id="GO:0005886">
    <property type="term" value="C:plasma membrane"/>
    <property type="evidence" value="ECO:0007669"/>
    <property type="project" value="UniProtKB-SubCell"/>
</dbReference>
<evidence type="ECO:0000313" key="15">
    <source>
        <dbReference type="Proteomes" id="UP000198393"/>
    </source>
</evidence>
<sequence>MSILDIIALFIFLSGAFIFINTFYLKLPSSIGLMIMALVLSIIVYCVGAFFPELHLAEHVKEYEFEEVLYQIVLTFMLFSGALNIDFRKLSSQRGSVLVLAIVGVLISTLVIGTGVYFMLDAMSIHLNYLYCLVFGALISPTDPIAVTRTIKRFNLSKDLEIKIAGESLFNDGVAVVLALTLLDIAHAGEDHTLSFFETTYIVIADIGGGIFIGLLLGYIGYRLLKYVDNDAVEVEVLITLALVLVGSQIADFIHVSAKQAAVVMGLVVGNEGKSTHVASAAGDYVFKFWKLLEETFSAMLFVLIGLEMLVLDLRLDYLAAGFFAICIVLFGRWTSVFIPIKMMSVKNHFAPNTISVLTWGALRGGLPIALSLSLTDFNGKDVIVTMTYIVVVCSVLYQGLTVPTLMRSTGSSSDANS</sequence>
<keyword evidence="8" id="KW-0915">Sodium</keyword>
<feature type="transmembrane region" description="Helical" evidence="12">
    <location>
        <begin position="350"/>
        <end position="371"/>
    </location>
</feature>
<dbReference type="PANTHER" id="PTHR10110:SF195">
    <property type="entry name" value="NA(+)_H(+) ANTIPORTER NHAS2"/>
    <property type="match status" value="1"/>
</dbReference>
<feature type="transmembrane region" description="Helical" evidence="12">
    <location>
        <begin position="126"/>
        <end position="148"/>
    </location>
</feature>
<evidence type="ECO:0000256" key="4">
    <source>
        <dbReference type="ARBA" id="ARBA00022449"/>
    </source>
</evidence>
<evidence type="ECO:0000313" key="14">
    <source>
        <dbReference type="EMBL" id="SNT16524.1"/>
    </source>
</evidence>
<dbReference type="AlphaFoldDB" id="A0A239KH99"/>
<keyword evidence="4" id="KW-0050">Antiport</keyword>
<keyword evidence="6 12" id="KW-0812">Transmembrane</keyword>
<dbReference type="EMBL" id="FZPD01000004">
    <property type="protein sequence ID" value="SNT16524.1"/>
    <property type="molecule type" value="Genomic_DNA"/>
</dbReference>
<keyword evidence="5" id="KW-1003">Cell membrane</keyword>
<evidence type="ECO:0000256" key="2">
    <source>
        <dbReference type="ARBA" id="ARBA00007367"/>
    </source>
</evidence>
<dbReference type="RefSeq" id="WP_089357298.1">
    <property type="nucleotide sequence ID" value="NZ_FZPD01000004.1"/>
</dbReference>
<evidence type="ECO:0000256" key="5">
    <source>
        <dbReference type="ARBA" id="ARBA00022475"/>
    </source>
</evidence>
<dbReference type="GO" id="GO:0051453">
    <property type="term" value="P:regulation of intracellular pH"/>
    <property type="evidence" value="ECO:0007669"/>
    <property type="project" value="TreeGrafter"/>
</dbReference>
<feature type="transmembrane region" description="Helical" evidence="12">
    <location>
        <begin position="68"/>
        <end position="85"/>
    </location>
</feature>
<evidence type="ECO:0000256" key="7">
    <source>
        <dbReference type="ARBA" id="ARBA00022989"/>
    </source>
</evidence>
<dbReference type="OrthoDB" id="9774146at2"/>
<evidence type="ECO:0000256" key="11">
    <source>
        <dbReference type="ARBA" id="ARBA00023201"/>
    </source>
</evidence>
<dbReference type="GO" id="GO:0015386">
    <property type="term" value="F:potassium:proton antiporter activity"/>
    <property type="evidence" value="ECO:0007669"/>
    <property type="project" value="TreeGrafter"/>
</dbReference>
<feature type="transmembrane region" description="Helical" evidence="12">
    <location>
        <begin position="6"/>
        <end position="24"/>
    </location>
</feature>
<dbReference type="Proteomes" id="UP000198393">
    <property type="component" value="Unassembled WGS sequence"/>
</dbReference>
<keyword evidence="11" id="KW-0739">Sodium transport</keyword>
<feature type="transmembrane region" description="Helical" evidence="12">
    <location>
        <begin position="169"/>
        <end position="189"/>
    </location>
</feature>
<evidence type="ECO:0000256" key="12">
    <source>
        <dbReference type="SAM" id="Phobius"/>
    </source>
</evidence>
<dbReference type="Pfam" id="PF00999">
    <property type="entry name" value="Na_H_Exchanger"/>
    <property type="match status" value="1"/>
</dbReference>
<protein>
    <submittedName>
        <fullName evidence="14">Sodium/proton antiporter, CPA1 family</fullName>
    </submittedName>
</protein>
<feature type="transmembrane region" description="Helical" evidence="12">
    <location>
        <begin position="318"/>
        <end position="338"/>
    </location>
</feature>
<evidence type="ECO:0000256" key="3">
    <source>
        <dbReference type="ARBA" id="ARBA00022448"/>
    </source>
</evidence>